<proteinExistence type="predicted"/>
<comment type="caution">
    <text evidence="2">The sequence shown here is derived from an EMBL/GenBank/DDBJ whole genome shotgun (WGS) entry which is preliminary data.</text>
</comment>
<evidence type="ECO:0000256" key="1">
    <source>
        <dbReference type="SAM" id="Phobius"/>
    </source>
</evidence>
<feature type="transmembrane region" description="Helical" evidence="1">
    <location>
        <begin position="57"/>
        <end position="78"/>
    </location>
</feature>
<feature type="transmembrane region" description="Helical" evidence="1">
    <location>
        <begin position="133"/>
        <end position="154"/>
    </location>
</feature>
<keyword evidence="1" id="KW-1133">Transmembrane helix</keyword>
<accession>A0A0G1MVE9</accession>
<evidence type="ECO:0000313" key="2">
    <source>
        <dbReference type="EMBL" id="KKU12132.1"/>
    </source>
</evidence>
<feature type="transmembrane region" description="Helical" evidence="1">
    <location>
        <begin position="20"/>
        <end position="45"/>
    </location>
</feature>
<reference evidence="2 3" key="1">
    <citation type="journal article" date="2015" name="Nature">
        <title>rRNA introns, odd ribosomes, and small enigmatic genomes across a large radiation of phyla.</title>
        <authorList>
            <person name="Brown C.T."/>
            <person name="Hug L.A."/>
            <person name="Thomas B.C."/>
            <person name="Sharon I."/>
            <person name="Castelle C.J."/>
            <person name="Singh A."/>
            <person name="Wilkins M.J."/>
            <person name="Williams K.H."/>
            <person name="Banfield J.F."/>
        </authorList>
    </citation>
    <scope>NUCLEOTIDE SEQUENCE [LARGE SCALE GENOMIC DNA]</scope>
</reference>
<protein>
    <submittedName>
        <fullName evidence="2">Uncharacterized protein</fullName>
    </submittedName>
</protein>
<keyword evidence="1" id="KW-0812">Transmembrane</keyword>
<feature type="transmembrane region" description="Helical" evidence="1">
    <location>
        <begin position="203"/>
        <end position="221"/>
    </location>
</feature>
<keyword evidence="1" id="KW-0472">Membrane</keyword>
<name>A0A0G1MVE9_9BACT</name>
<dbReference type="AlphaFoldDB" id="A0A0G1MVE9"/>
<dbReference type="EMBL" id="LCLG01000006">
    <property type="protein sequence ID" value="KKU12132.1"/>
    <property type="molecule type" value="Genomic_DNA"/>
</dbReference>
<dbReference type="Proteomes" id="UP000034653">
    <property type="component" value="Unassembled WGS sequence"/>
</dbReference>
<feature type="transmembrane region" description="Helical" evidence="1">
    <location>
        <begin position="84"/>
        <end position="102"/>
    </location>
</feature>
<sequence length="225" mass="25234">MRKINDNFQLKICQLRREKAGIIWTMLTTLVTAAVGIFVFLYLFWRRLKDDYSSDMIFSASFLVLAGIAVGLIVSRFFAPALWFWTEFLGVSLGAAVGILKFRLRAFEVIEALALSLLPWVGLTFVSDSISHSSLPSFLGFVVCAALLALFVYFDKHYKSFSWYASGRVGFSGLSILGIFFSLRALVAIFFPFVLSFVGKYEVLISGIAAFSFYFLVLNLAKKVI</sequence>
<organism evidence="2 3">
    <name type="scientific">Candidatus Woesebacteria bacterium GW2011_GWA1_45_8</name>
    <dbReference type="NCBI Taxonomy" id="1618559"/>
    <lineage>
        <taxon>Bacteria</taxon>
        <taxon>Candidatus Woeseibacteriota</taxon>
    </lineage>
</organism>
<evidence type="ECO:0000313" key="3">
    <source>
        <dbReference type="Proteomes" id="UP000034653"/>
    </source>
</evidence>
<feature type="transmembrane region" description="Helical" evidence="1">
    <location>
        <begin position="174"/>
        <end position="197"/>
    </location>
</feature>
<gene>
    <name evidence="2" type="ORF">UX19_C0006G0008</name>
</gene>